<feature type="region of interest" description="Disordered" evidence="2">
    <location>
        <begin position="308"/>
        <end position="329"/>
    </location>
</feature>
<sequence>MKVISSAFLIELRGHNGMGRFSTLLGHVSVGGWFRKALFWRPPSTVLVPATSSLSVFAARLSAALPLGPSFRVFMALGVDDSSESSSSGERCSPAPIPGFEDSGSQGRSSETTESSTSDSLSQEPSLPILDWDLNRPFIAEGVPSKLFDKDIGRLRNRYQISENIVIRLPENGKWACSSNGEDVALYEESLVTGLRLPFRPYERGLLHRLGVAPNQLNPNAWRIVIGLQVLWRTASEGEHDLTIDEFFSLYKLTYMPSTSGIWGFMRHKGSLKLILGLPNSNRSWKPKFFFLCGDNFEFSPGEVAKSGKKATMEKGASSKKGGRQDKPLLAAKAKVPEKVHVYHEIPPSPVGASKGKWVASGEIQPTIYNSTSRAMDKVNEMFKKVDLEVYDHIENLDLLPARQMFIVGNRLRLSEREFAKLKAELDKAKAQTLAHQEATEVLNAKRGTLKSQVKKLEADLKKKDDRLSVLEKERDDLLRQIEVLQQEVSNARETVVLGFKASEDYENATRRFYVVGFEHFRKRVALTFGDVQDWLMVKMFDDEDTTDVEEDSGEEEGDDVQSKKRMATPPDVPSALPSSDQGDGLTTGLVDGQVTSMDEQATPPPTDNEAP</sequence>
<keyword evidence="1" id="KW-0175">Coiled coil</keyword>
<dbReference type="EMBL" id="OIVN01000098">
    <property type="protein sequence ID" value="SPC74219.1"/>
    <property type="molecule type" value="Genomic_DNA"/>
</dbReference>
<feature type="coiled-coil region" evidence="1">
    <location>
        <begin position="412"/>
        <end position="495"/>
    </location>
</feature>
<evidence type="ECO:0000313" key="3">
    <source>
        <dbReference type="EMBL" id="SPC74219.1"/>
    </source>
</evidence>
<dbReference type="AlphaFoldDB" id="A0A2N9EI17"/>
<feature type="compositionally biased region" description="Acidic residues" evidence="2">
    <location>
        <begin position="545"/>
        <end position="560"/>
    </location>
</feature>
<organism evidence="3">
    <name type="scientific">Fagus sylvatica</name>
    <name type="common">Beechnut</name>
    <dbReference type="NCBI Taxonomy" id="28930"/>
    <lineage>
        <taxon>Eukaryota</taxon>
        <taxon>Viridiplantae</taxon>
        <taxon>Streptophyta</taxon>
        <taxon>Embryophyta</taxon>
        <taxon>Tracheophyta</taxon>
        <taxon>Spermatophyta</taxon>
        <taxon>Magnoliopsida</taxon>
        <taxon>eudicotyledons</taxon>
        <taxon>Gunneridae</taxon>
        <taxon>Pentapetalae</taxon>
        <taxon>rosids</taxon>
        <taxon>fabids</taxon>
        <taxon>Fagales</taxon>
        <taxon>Fagaceae</taxon>
        <taxon>Fagus</taxon>
    </lineage>
</organism>
<evidence type="ECO:0000256" key="1">
    <source>
        <dbReference type="SAM" id="Coils"/>
    </source>
</evidence>
<name>A0A2N9EI17_FAGSY</name>
<feature type="region of interest" description="Disordered" evidence="2">
    <location>
        <begin position="545"/>
        <end position="612"/>
    </location>
</feature>
<feature type="region of interest" description="Disordered" evidence="2">
    <location>
        <begin position="83"/>
        <end position="124"/>
    </location>
</feature>
<protein>
    <submittedName>
        <fullName evidence="3">Uncharacterized protein</fullName>
    </submittedName>
</protein>
<feature type="compositionally biased region" description="Pro residues" evidence="2">
    <location>
        <begin position="603"/>
        <end position="612"/>
    </location>
</feature>
<gene>
    <name evidence="3" type="ORF">FSB_LOCUS2101</name>
</gene>
<feature type="compositionally biased region" description="Low complexity" evidence="2">
    <location>
        <begin position="103"/>
        <end position="124"/>
    </location>
</feature>
<evidence type="ECO:0000256" key="2">
    <source>
        <dbReference type="SAM" id="MobiDB-lite"/>
    </source>
</evidence>
<reference evidence="3" key="1">
    <citation type="submission" date="2018-02" db="EMBL/GenBank/DDBJ databases">
        <authorList>
            <person name="Cohen D.B."/>
            <person name="Kent A.D."/>
        </authorList>
    </citation>
    <scope>NUCLEOTIDE SEQUENCE</scope>
</reference>
<proteinExistence type="predicted"/>
<accession>A0A2N9EI17</accession>